<dbReference type="eggNOG" id="ENOG502S0XV">
    <property type="taxonomic scope" value="Eukaryota"/>
</dbReference>
<dbReference type="OMA" id="EARYIVQ"/>
<evidence type="ECO:0000259" key="3">
    <source>
        <dbReference type="Pfam" id="PF05347"/>
    </source>
</evidence>
<dbReference type="PANTHER" id="PTHR14273:SF0">
    <property type="entry name" value="LYR MOTIF-CONTAINING PROTEIN 1"/>
    <property type="match status" value="1"/>
</dbReference>
<feature type="compositionally biased region" description="Low complexity" evidence="2">
    <location>
        <begin position="148"/>
        <end position="157"/>
    </location>
</feature>
<name>C1EDQ2_MICCC</name>
<protein>
    <recommendedName>
        <fullName evidence="3">Complex 1 LYR protein domain-containing protein</fullName>
    </recommendedName>
</protein>
<comment type="similarity">
    <text evidence="1">Belongs to the complex I LYR family.</text>
</comment>
<dbReference type="OrthoDB" id="513812at2759"/>
<dbReference type="STRING" id="296587.C1EDQ2"/>
<dbReference type="PANTHER" id="PTHR14273">
    <property type="entry name" value="LYR MOTIF-CONTAINING PROTEIN 1"/>
    <property type="match status" value="1"/>
</dbReference>
<evidence type="ECO:0000313" key="5">
    <source>
        <dbReference type="Proteomes" id="UP000002009"/>
    </source>
</evidence>
<dbReference type="InterPro" id="IPR040330">
    <property type="entry name" value="LYRM1"/>
</dbReference>
<organism evidence="4 5">
    <name type="scientific">Micromonas commoda (strain RCC299 / NOUM17 / CCMP2709)</name>
    <name type="common">Picoplanktonic green alga</name>
    <dbReference type="NCBI Taxonomy" id="296587"/>
    <lineage>
        <taxon>Eukaryota</taxon>
        <taxon>Viridiplantae</taxon>
        <taxon>Chlorophyta</taxon>
        <taxon>Mamiellophyceae</taxon>
        <taxon>Mamiellales</taxon>
        <taxon>Mamiellaceae</taxon>
        <taxon>Micromonas</taxon>
    </lineage>
</organism>
<dbReference type="KEGG" id="mis:MICPUN_62351"/>
<dbReference type="CDD" id="cd20261">
    <property type="entry name" value="Complex1_LYR_LYRM1"/>
    <property type="match status" value="1"/>
</dbReference>
<dbReference type="GO" id="GO:0005739">
    <property type="term" value="C:mitochondrion"/>
    <property type="evidence" value="ECO:0007669"/>
    <property type="project" value="TreeGrafter"/>
</dbReference>
<dbReference type="InParanoid" id="C1EDQ2"/>
<evidence type="ECO:0000256" key="1">
    <source>
        <dbReference type="ARBA" id="ARBA00009508"/>
    </source>
</evidence>
<gene>
    <name evidence="4" type="ORF">MICPUN_62351</name>
</gene>
<dbReference type="InterPro" id="IPR008011">
    <property type="entry name" value="Complex1_LYR_dom"/>
</dbReference>
<dbReference type="AlphaFoldDB" id="C1EDQ2"/>
<keyword evidence="5" id="KW-1185">Reference proteome</keyword>
<dbReference type="RefSeq" id="XP_002505148.1">
    <property type="nucleotide sequence ID" value="XM_002505102.1"/>
</dbReference>
<evidence type="ECO:0000256" key="2">
    <source>
        <dbReference type="SAM" id="MobiDB-lite"/>
    </source>
</evidence>
<dbReference type="Proteomes" id="UP000002009">
    <property type="component" value="Chromosome 11"/>
</dbReference>
<feature type="domain" description="Complex 1 LYR protein" evidence="3">
    <location>
        <begin position="9"/>
        <end position="68"/>
    </location>
</feature>
<evidence type="ECO:0000313" key="4">
    <source>
        <dbReference type="EMBL" id="ACO66406.1"/>
    </source>
</evidence>
<proteinExistence type="inferred from homology"/>
<dbReference type="GeneID" id="8247258"/>
<sequence length="167" mass="17625">MATSTSRAAALSLMRRMLRVSRGWRGEGGADEARYIVQETSRVFRERKDLRDAEVIAGALDEGEGRLQTALHYGIAYPRMTHTPLAGGGDVKNVLPPAEAGGSSWASHVGEKGVSDAARNIAAHAAPVNPRANAAREAARAKRLAMMKATATATAEARTADDEDATG</sequence>
<accession>C1EDQ2</accession>
<reference evidence="4 5" key="1">
    <citation type="journal article" date="2009" name="Science">
        <title>Green evolution and dynamic adaptations revealed by genomes of the marine picoeukaryotes Micromonas.</title>
        <authorList>
            <person name="Worden A.Z."/>
            <person name="Lee J.H."/>
            <person name="Mock T."/>
            <person name="Rouze P."/>
            <person name="Simmons M.P."/>
            <person name="Aerts A.L."/>
            <person name="Allen A.E."/>
            <person name="Cuvelier M.L."/>
            <person name="Derelle E."/>
            <person name="Everett M.V."/>
            <person name="Foulon E."/>
            <person name="Grimwood J."/>
            <person name="Gundlach H."/>
            <person name="Henrissat B."/>
            <person name="Napoli C."/>
            <person name="McDonald S.M."/>
            <person name="Parker M.S."/>
            <person name="Rombauts S."/>
            <person name="Salamov A."/>
            <person name="Von Dassow P."/>
            <person name="Badger J.H."/>
            <person name="Coutinho P.M."/>
            <person name="Demir E."/>
            <person name="Dubchak I."/>
            <person name="Gentemann C."/>
            <person name="Eikrem W."/>
            <person name="Gready J.E."/>
            <person name="John U."/>
            <person name="Lanier W."/>
            <person name="Lindquist E.A."/>
            <person name="Lucas S."/>
            <person name="Mayer K.F."/>
            <person name="Moreau H."/>
            <person name="Not F."/>
            <person name="Otillar R."/>
            <person name="Panaud O."/>
            <person name="Pangilinan J."/>
            <person name="Paulsen I."/>
            <person name="Piegu B."/>
            <person name="Poliakov A."/>
            <person name="Robbens S."/>
            <person name="Schmutz J."/>
            <person name="Toulza E."/>
            <person name="Wyss T."/>
            <person name="Zelensky A."/>
            <person name="Zhou K."/>
            <person name="Armbrust E.V."/>
            <person name="Bhattacharya D."/>
            <person name="Goodenough U.W."/>
            <person name="Van de Peer Y."/>
            <person name="Grigoriev I.V."/>
        </authorList>
    </citation>
    <scope>NUCLEOTIDE SEQUENCE [LARGE SCALE GENOMIC DNA]</scope>
    <source>
        <strain evidence="5">RCC299 / NOUM17</strain>
    </source>
</reference>
<feature type="region of interest" description="Disordered" evidence="2">
    <location>
        <begin position="148"/>
        <end position="167"/>
    </location>
</feature>
<dbReference type="InterPro" id="IPR045294">
    <property type="entry name" value="Complex1_LYR_LYRM1"/>
</dbReference>
<dbReference type="EMBL" id="CP001330">
    <property type="protein sequence ID" value="ACO66406.1"/>
    <property type="molecule type" value="Genomic_DNA"/>
</dbReference>
<dbReference type="Pfam" id="PF05347">
    <property type="entry name" value="Complex1_LYR"/>
    <property type="match status" value="1"/>
</dbReference>